<keyword evidence="5 7" id="KW-0238">DNA-binding</keyword>
<evidence type="ECO:0000259" key="11">
    <source>
        <dbReference type="PROSITE" id="PS50950"/>
    </source>
</evidence>
<dbReference type="PROSITE" id="PS50950">
    <property type="entry name" value="ZF_THAP"/>
    <property type="match status" value="1"/>
</dbReference>
<evidence type="ECO:0000256" key="3">
    <source>
        <dbReference type="ARBA" id="ARBA00022771"/>
    </source>
</evidence>
<keyword evidence="2" id="KW-0479">Metal-binding</keyword>
<comment type="function">
    <text evidence="8">Essential component of the PAM complex, a complex required for the translocation of transit peptide-containing proteins from the inner membrane into the mitochondrial matrix in an ATP-dependent manner.</text>
</comment>
<accession>A0ABM3M200</accession>
<dbReference type="RefSeq" id="XP_052745527.1">
    <property type="nucleotide sequence ID" value="XM_052889567.1"/>
</dbReference>
<dbReference type="InterPro" id="IPR006612">
    <property type="entry name" value="THAP_Znf"/>
</dbReference>
<dbReference type="Gene3D" id="3.90.20.20">
    <property type="match status" value="1"/>
</dbReference>
<sequence>MSYKKCCVPGCPTKEFFLHEFPNPSKHLDRFVKWINSIGGEILNLSNEFIYKNRRVCRIHFETKYHCRNNRLSNIAVPTINMPCSAEQKYFKEIHNLPVSNVTASEELLIETSTVSYSTEEKTAESDSGDKLPGSVEECHKQIESLTSELGTLKQQLKDYEDKYKRALAEGENVRRRMLKQVEDAKSFAIQSFCKDLLDVADTLSAAAESVPEGVEGENAPAALRSLRDGLRLTRAQLTQVFSRHGLVAVSPLREKFDPNLHEALFQQEVEGAEPGTVVAVSKVGYKLHERCVRPALVGVAKGSS</sequence>
<dbReference type="SUPFAM" id="SSF57716">
    <property type="entry name" value="Glucocorticoid receptor-like (DNA-binding domain)"/>
    <property type="match status" value="1"/>
</dbReference>
<dbReference type="InterPro" id="IPR013805">
    <property type="entry name" value="GrpE_CC"/>
</dbReference>
<feature type="domain" description="THAP-type" evidence="11">
    <location>
        <begin position="1"/>
        <end position="81"/>
    </location>
</feature>
<evidence type="ECO:0000256" key="8">
    <source>
        <dbReference type="RuleBase" id="RU000640"/>
    </source>
</evidence>
<dbReference type="SMART" id="SM00980">
    <property type="entry name" value="THAP"/>
    <property type="match status" value="1"/>
</dbReference>
<keyword evidence="10" id="KW-0175">Coiled coil</keyword>
<comment type="similarity">
    <text evidence="1 9">Belongs to the GrpE family.</text>
</comment>
<reference evidence="13" key="1">
    <citation type="submission" date="2025-08" db="UniProtKB">
        <authorList>
            <consortium name="RefSeq"/>
        </authorList>
    </citation>
    <scope>IDENTIFICATION</scope>
</reference>
<dbReference type="PANTHER" id="PTHR21237">
    <property type="entry name" value="GRPE PROTEIN"/>
    <property type="match status" value="1"/>
</dbReference>
<evidence type="ECO:0000313" key="12">
    <source>
        <dbReference type="Proteomes" id="UP001652582"/>
    </source>
</evidence>
<evidence type="ECO:0000256" key="5">
    <source>
        <dbReference type="ARBA" id="ARBA00023125"/>
    </source>
</evidence>
<gene>
    <name evidence="13" type="primary">LOC112045681</name>
</gene>
<evidence type="ECO:0000256" key="9">
    <source>
        <dbReference type="RuleBase" id="RU004478"/>
    </source>
</evidence>
<dbReference type="InterPro" id="IPR009012">
    <property type="entry name" value="GrpE_head"/>
</dbReference>
<keyword evidence="6 8" id="KW-0143">Chaperone</keyword>
<organism evidence="12 13">
    <name type="scientific">Bicyclus anynana</name>
    <name type="common">Squinting bush brown butterfly</name>
    <dbReference type="NCBI Taxonomy" id="110368"/>
    <lineage>
        <taxon>Eukaryota</taxon>
        <taxon>Metazoa</taxon>
        <taxon>Ecdysozoa</taxon>
        <taxon>Arthropoda</taxon>
        <taxon>Hexapoda</taxon>
        <taxon>Insecta</taxon>
        <taxon>Pterygota</taxon>
        <taxon>Neoptera</taxon>
        <taxon>Endopterygota</taxon>
        <taxon>Lepidoptera</taxon>
        <taxon>Glossata</taxon>
        <taxon>Ditrysia</taxon>
        <taxon>Papilionoidea</taxon>
        <taxon>Nymphalidae</taxon>
        <taxon>Satyrinae</taxon>
        <taxon>Satyrini</taxon>
        <taxon>Mycalesina</taxon>
        <taxon>Bicyclus</taxon>
    </lineage>
</organism>
<evidence type="ECO:0000256" key="6">
    <source>
        <dbReference type="ARBA" id="ARBA00023186"/>
    </source>
</evidence>
<dbReference type="SUPFAM" id="SSF51064">
    <property type="entry name" value="Head domain of nucleotide exchange factor GrpE"/>
    <property type="match status" value="1"/>
</dbReference>
<dbReference type="Gene3D" id="2.30.22.10">
    <property type="entry name" value="Head domain of nucleotide exchange factor GrpE"/>
    <property type="match status" value="1"/>
</dbReference>
<protein>
    <recommendedName>
        <fullName evidence="8">GrpE protein homolog</fullName>
    </recommendedName>
</protein>
<dbReference type="Pfam" id="PF05485">
    <property type="entry name" value="THAP"/>
    <property type="match status" value="1"/>
</dbReference>
<evidence type="ECO:0000256" key="7">
    <source>
        <dbReference type="PROSITE-ProRule" id="PRU00309"/>
    </source>
</evidence>
<dbReference type="PRINTS" id="PR00773">
    <property type="entry name" value="GRPEPROTEIN"/>
</dbReference>
<evidence type="ECO:0000313" key="13">
    <source>
        <dbReference type="RefSeq" id="XP_052745527.1"/>
    </source>
</evidence>
<dbReference type="CDD" id="cd00446">
    <property type="entry name" value="GrpE"/>
    <property type="match status" value="1"/>
</dbReference>
<evidence type="ECO:0000256" key="1">
    <source>
        <dbReference type="ARBA" id="ARBA00009054"/>
    </source>
</evidence>
<keyword evidence="12" id="KW-1185">Reference proteome</keyword>
<dbReference type="InterPro" id="IPR000740">
    <property type="entry name" value="GrpE"/>
</dbReference>
<evidence type="ECO:0000256" key="2">
    <source>
        <dbReference type="ARBA" id="ARBA00022723"/>
    </source>
</evidence>
<name>A0ABM3M200_BICAN</name>
<evidence type="ECO:0000256" key="10">
    <source>
        <dbReference type="SAM" id="Coils"/>
    </source>
</evidence>
<dbReference type="Proteomes" id="UP001652582">
    <property type="component" value="Chromosome 26"/>
</dbReference>
<dbReference type="Pfam" id="PF01025">
    <property type="entry name" value="GrpE"/>
    <property type="match status" value="1"/>
</dbReference>
<dbReference type="SUPFAM" id="SSF58014">
    <property type="entry name" value="Coiled-coil domain of nucleotide exchange factor GrpE"/>
    <property type="match status" value="1"/>
</dbReference>
<keyword evidence="4" id="KW-0862">Zinc</keyword>
<comment type="subcellular location">
    <subcellularLocation>
        <location evidence="8">Mitochondrion matrix</location>
    </subcellularLocation>
</comment>
<dbReference type="PROSITE" id="PS01071">
    <property type="entry name" value="GRPE"/>
    <property type="match status" value="1"/>
</dbReference>
<keyword evidence="8" id="KW-0496">Mitochondrion</keyword>
<dbReference type="GeneID" id="112045681"/>
<keyword evidence="3 7" id="KW-0863">Zinc-finger</keyword>
<dbReference type="HAMAP" id="MF_01151">
    <property type="entry name" value="GrpE"/>
    <property type="match status" value="1"/>
</dbReference>
<feature type="coiled-coil region" evidence="10">
    <location>
        <begin position="136"/>
        <end position="177"/>
    </location>
</feature>
<dbReference type="PANTHER" id="PTHR21237:SF23">
    <property type="entry name" value="GRPE PROTEIN HOMOLOG, MITOCHONDRIAL"/>
    <property type="match status" value="1"/>
</dbReference>
<proteinExistence type="inferred from homology"/>
<evidence type="ECO:0000256" key="4">
    <source>
        <dbReference type="ARBA" id="ARBA00022833"/>
    </source>
</evidence>